<sequence>MKKLLVLFSLIIAAGCSNAQNKAAQNIENIPPFKIMKADSTWFTVKDLKAHKPVMIIYFSPDCSHCQHLMYEMKPKMKEFANTQIVMVTFTDYNRLAMIRNFNRDFDLKKYPNITVGTEARTYLVQQYYHVATTPYIAIYGKNGKLVRAFEKAPSIDTLAETVKKS</sequence>
<organism evidence="3 4">
    <name type="scientific">Mucilaginibacter ginsenosidivorans</name>
    <dbReference type="NCBI Taxonomy" id="398053"/>
    <lineage>
        <taxon>Bacteria</taxon>
        <taxon>Pseudomonadati</taxon>
        <taxon>Bacteroidota</taxon>
        <taxon>Sphingobacteriia</taxon>
        <taxon>Sphingobacteriales</taxon>
        <taxon>Sphingobacteriaceae</taxon>
        <taxon>Mucilaginibacter</taxon>
    </lineage>
</organism>
<dbReference type="Pfam" id="PF13905">
    <property type="entry name" value="Thioredoxin_8"/>
    <property type="match status" value="1"/>
</dbReference>
<proteinExistence type="predicted"/>
<dbReference type="PROSITE" id="PS51257">
    <property type="entry name" value="PROKAR_LIPOPROTEIN"/>
    <property type="match status" value="1"/>
</dbReference>
<evidence type="ECO:0000256" key="1">
    <source>
        <dbReference type="SAM" id="SignalP"/>
    </source>
</evidence>
<dbReference type="AlphaFoldDB" id="A0A5B8USL0"/>
<feature type="domain" description="Thioredoxin" evidence="2">
    <location>
        <begin position="24"/>
        <end position="166"/>
    </location>
</feature>
<gene>
    <name evidence="3" type="ORF">FRZ54_01830</name>
</gene>
<name>A0A5B8USL0_9SPHI</name>
<feature type="signal peptide" evidence="1">
    <location>
        <begin position="1"/>
        <end position="19"/>
    </location>
</feature>
<dbReference type="PROSITE" id="PS51352">
    <property type="entry name" value="THIOREDOXIN_2"/>
    <property type="match status" value="1"/>
</dbReference>
<dbReference type="InterPro" id="IPR012336">
    <property type="entry name" value="Thioredoxin-like_fold"/>
</dbReference>
<dbReference type="RefSeq" id="WP_147029949.1">
    <property type="nucleotide sequence ID" value="NZ_CP042436.1"/>
</dbReference>
<keyword evidence="1" id="KW-0732">Signal</keyword>
<keyword evidence="4" id="KW-1185">Reference proteome</keyword>
<dbReference type="EMBL" id="CP042436">
    <property type="protein sequence ID" value="QEC61371.1"/>
    <property type="molecule type" value="Genomic_DNA"/>
</dbReference>
<evidence type="ECO:0000259" key="2">
    <source>
        <dbReference type="PROSITE" id="PS51352"/>
    </source>
</evidence>
<dbReference type="OrthoDB" id="662072at2"/>
<dbReference type="InterPro" id="IPR013766">
    <property type="entry name" value="Thioredoxin_domain"/>
</dbReference>
<dbReference type="Gene3D" id="3.40.30.10">
    <property type="entry name" value="Glutaredoxin"/>
    <property type="match status" value="1"/>
</dbReference>
<evidence type="ECO:0000313" key="3">
    <source>
        <dbReference type="EMBL" id="QEC61371.1"/>
    </source>
</evidence>
<accession>A0A5B8USL0</accession>
<evidence type="ECO:0000313" key="4">
    <source>
        <dbReference type="Proteomes" id="UP000321479"/>
    </source>
</evidence>
<protein>
    <submittedName>
        <fullName evidence="3">Redoxin domain-containing protein</fullName>
    </submittedName>
</protein>
<dbReference type="SUPFAM" id="SSF52833">
    <property type="entry name" value="Thioredoxin-like"/>
    <property type="match status" value="1"/>
</dbReference>
<dbReference type="KEGG" id="mgin:FRZ54_01830"/>
<dbReference type="InterPro" id="IPR036249">
    <property type="entry name" value="Thioredoxin-like_sf"/>
</dbReference>
<dbReference type="Proteomes" id="UP000321479">
    <property type="component" value="Chromosome"/>
</dbReference>
<reference evidence="3 4" key="1">
    <citation type="journal article" date="2017" name="Curr. Microbiol.">
        <title>Mucilaginibacter ginsenosidivorans sp. nov., Isolated from Soil of Ginseng Field.</title>
        <authorList>
            <person name="Kim M.M."/>
            <person name="Siddiqi M.Z."/>
            <person name="Im W.T."/>
        </authorList>
    </citation>
    <scope>NUCLEOTIDE SEQUENCE [LARGE SCALE GENOMIC DNA]</scope>
    <source>
        <strain evidence="3 4">Gsoil 3017</strain>
    </source>
</reference>
<feature type="chain" id="PRO_5022874931" evidence="1">
    <location>
        <begin position="20"/>
        <end position="166"/>
    </location>
</feature>